<feature type="transmembrane region" description="Helical" evidence="6">
    <location>
        <begin position="293"/>
        <end position="312"/>
    </location>
</feature>
<reference evidence="7 8" key="1">
    <citation type="journal article" date="2023" name="Int. J. Mol. Sci.">
        <title>De Novo Assembly and Annotation of 11 Diverse Shrub Willow (Salix) Genomes Reveals Novel Gene Organization in Sex-Linked Regions.</title>
        <authorList>
            <person name="Hyden B."/>
            <person name="Feng K."/>
            <person name="Yates T.B."/>
            <person name="Jawdy S."/>
            <person name="Cereghino C."/>
            <person name="Smart L.B."/>
            <person name="Muchero W."/>
        </authorList>
    </citation>
    <scope>NUCLEOTIDE SEQUENCE [LARGE SCALE GENOMIC DNA]</scope>
    <source>
        <tissue evidence="7">Shoot tip</tissue>
    </source>
</reference>
<keyword evidence="5 6" id="KW-0472">Membrane</keyword>
<keyword evidence="4 6" id="KW-1133">Transmembrane helix</keyword>
<keyword evidence="3 6" id="KW-0812">Transmembrane</keyword>
<dbReference type="Proteomes" id="UP001162972">
    <property type="component" value="Chromosome 1"/>
</dbReference>
<organism evidence="7 8">
    <name type="scientific">Salix udensis</name>
    <dbReference type="NCBI Taxonomy" id="889485"/>
    <lineage>
        <taxon>Eukaryota</taxon>
        <taxon>Viridiplantae</taxon>
        <taxon>Streptophyta</taxon>
        <taxon>Embryophyta</taxon>
        <taxon>Tracheophyta</taxon>
        <taxon>Spermatophyta</taxon>
        <taxon>Magnoliopsida</taxon>
        <taxon>eudicotyledons</taxon>
        <taxon>Gunneridae</taxon>
        <taxon>Pentapetalae</taxon>
        <taxon>rosids</taxon>
        <taxon>fabids</taxon>
        <taxon>Malpighiales</taxon>
        <taxon>Salicaceae</taxon>
        <taxon>Saliceae</taxon>
        <taxon>Salix</taxon>
    </lineage>
</organism>
<name>A0AAD6KR57_9ROSI</name>
<dbReference type="SUPFAM" id="SSF103473">
    <property type="entry name" value="MFS general substrate transporter"/>
    <property type="match status" value="1"/>
</dbReference>
<feature type="transmembrane region" description="Helical" evidence="6">
    <location>
        <begin position="253"/>
        <end position="272"/>
    </location>
</feature>
<sequence>MTIGFLRFSSLPTASLLDTRSSPSPESGIVIGTARSSPSPELFTIPEKLVVVVKFRKRSYNINGSICVLRATVLTGYCGPNKHSVAAMDPFSSTNVALKKQVTGEGVISWENVAVKRIRTEEEQEIANSKPSLIWKKTGGWTAASILLANQCLATLAFFGVGVNLVLFLTRVLGQSNADAANNVSKWTGTVYLCSLIGAFLSDSYWGRYLTCAIFQLIFVSGLGLVSVSSWFFLARPDGCGDGALTCVPATSMGVVIFYLAIYLVAFGYGGYQPSIVTFGADQFDESKPKERNAKAAFFCYFYFALNFRIFILKHLLGVF</sequence>
<feature type="transmembrane region" description="Helical" evidence="6">
    <location>
        <begin position="189"/>
        <end position="206"/>
    </location>
</feature>
<comment type="caution">
    <text evidence="7">The sequence shown here is derived from an EMBL/GenBank/DDBJ whole genome shotgun (WGS) entry which is preliminary data.</text>
</comment>
<dbReference type="Gene3D" id="1.20.1250.20">
    <property type="entry name" value="MFS general substrate transporter like domains"/>
    <property type="match status" value="1"/>
</dbReference>
<comment type="subcellular location">
    <subcellularLocation>
        <location evidence="1">Membrane</location>
        <topology evidence="1">Multi-pass membrane protein</topology>
    </subcellularLocation>
</comment>
<dbReference type="PANTHER" id="PTHR11654">
    <property type="entry name" value="OLIGOPEPTIDE TRANSPORTER-RELATED"/>
    <property type="match status" value="1"/>
</dbReference>
<evidence type="ECO:0000256" key="6">
    <source>
        <dbReference type="SAM" id="Phobius"/>
    </source>
</evidence>
<dbReference type="AlphaFoldDB" id="A0AAD6KR57"/>
<evidence type="ECO:0000256" key="5">
    <source>
        <dbReference type="ARBA" id="ARBA00023136"/>
    </source>
</evidence>
<dbReference type="GO" id="GO:0016020">
    <property type="term" value="C:membrane"/>
    <property type="evidence" value="ECO:0007669"/>
    <property type="project" value="UniProtKB-SubCell"/>
</dbReference>
<protein>
    <submittedName>
        <fullName evidence="7">Uncharacterized protein</fullName>
    </submittedName>
</protein>
<dbReference type="GO" id="GO:0022857">
    <property type="term" value="F:transmembrane transporter activity"/>
    <property type="evidence" value="ECO:0007669"/>
    <property type="project" value="InterPro"/>
</dbReference>
<feature type="transmembrane region" description="Helical" evidence="6">
    <location>
        <begin position="213"/>
        <end position="233"/>
    </location>
</feature>
<evidence type="ECO:0000256" key="3">
    <source>
        <dbReference type="ARBA" id="ARBA00022692"/>
    </source>
</evidence>
<gene>
    <name evidence="7" type="ORF">OIU84_023426</name>
</gene>
<evidence type="ECO:0000313" key="7">
    <source>
        <dbReference type="EMBL" id="KAJ6428011.1"/>
    </source>
</evidence>
<evidence type="ECO:0000256" key="2">
    <source>
        <dbReference type="ARBA" id="ARBA00005982"/>
    </source>
</evidence>
<feature type="transmembrane region" description="Helical" evidence="6">
    <location>
        <begin position="146"/>
        <end position="169"/>
    </location>
</feature>
<evidence type="ECO:0000256" key="4">
    <source>
        <dbReference type="ARBA" id="ARBA00022989"/>
    </source>
</evidence>
<comment type="similarity">
    <text evidence="2">Belongs to the major facilitator superfamily. Proton-dependent oligopeptide transporter (POT/PTR) (TC 2.A.17) family.</text>
</comment>
<dbReference type="InterPro" id="IPR000109">
    <property type="entry name" value="POT_fam"/>
</dbReference>
<accession>A0AAD6KR57</accession>
<dbReference type="EMBL" id="JAPFFJ010000005">
    <property type="protein sequence ID" value="KAJ6428011.1"/>
    <property type="molecule type" value="Genomic_DNA"/>
</dbReference>
<evidence type="ECO:0000313" key="8">
    <source>
        <dbReference type="Proteomes" id="UP001162972"/>
    </source>
</evidence>
<dbReference type="InterPro" id="IPR036259">
    <property type="entry name" value="MFS_trans_sf"/>
</dbReference>
<proteinExistence type="inferred from homology"/>
<dbReference type="Pfam" id="PF00854">
    <property type="entry name" value="PTR2"/>
    <property type="match status" value="1"/>
</dbReference>
<evidence type="ECO:0000256" key="1">
    <source>
        <dbReference type="ARBA" id="ARBA00004141"/>
    </source>
</evidence>
<keyword evidence="8" id="KW-1185">Reference proteome</keyword>